<protein>
    <submittedName>
        <fullName evidence="2">Type VI secretion system protein ImpF</fullName>
    </submittedName>
</protein>
<dbReference type="InterPro" id="IPR053176">
    <property type="entry name" value="T6SS_TssE1-like"/>
</dbReference>
<reference evidence="2 3" key="1">
    <citation type="journal article" date="2022" name="IScience">
        <title>An ultrasensitive nanofiber-based assay for enzymatic hydrolysis and deep-sea microbial degradation of cellulose.</title>
        <authorList>
            <person name="Tsudome M."/>
            <person name="Tachioka M."/>
            <person name="Miyazaki M."/>
            <person name="Uchimura K."/>
            <person name="Tsuda M."/>
            <person name="Takaki Y."/>
            <person name="Deguchi S."/>
        </authorList>
    </citation>
    <scope>NUCLEOTIDE SEQUENCE [LARGE SCALE GENOMIC DNA]</scope>
    <source>
        <strain evidence="2 3">GE09</strain>
    </source>
</reference>
<keyword evidence="3" id="KW-1185">Reference proteome</keyword>
<dbReference type="InterPro" id="IPR007048">
    <property type="entry name" value="IraD/Gp25-like"/>
</dbReference>
<dbReference type="PANTHER" id="PTHR38595:SF1">
    <property type="entry name" value="TYPE VI SECRETION SYSTEM COMPONENT TSSE1"/>
    <property type="match status" value="1"/>
</dbReference>
<evidence type="ECO:0000313" key="2">
    <source>
        <dbReference type="EMBL" id="BCD96869.1"/>
    </source>
</evidence>
<gene>
    <name evidence="2" type="ORF">MARGE09_P1069</name>
</gene>
<dbReference type="KEGG" id="marq:MARGE09_P1069"/>
<dbReference type="Pfam" id="PF04965">
    <property type="entry name" value="GPW_gp25"/>
    <property type="match status" value="1"/>
</dbReference>
<sequence>MNSNDKKQLLAPLMDRLLNDSKTSSYARPQAVIAQIRESVRRDLESLFNTRSCTHSPARQYTHLQKSLLNFGLPDLSTINFSSKDDRKNFCNQVEAVIKHYEPRVKSAKVSIGDKVDVEDPTIRFRVEAVLHVSPSEETIVFDSAFNPISHAVDISEIS</sequence>
<dbReference type="SUPFAM" id="SSF160719">
    <property type="entry name" value="gpW/gp25-like"/>
    <property type="match status" value="1"/>
</dbReference>
<name>A0AAN1WFX8_9GAMM</name>
<organism evidence="2 3">
    <name type="scientific">Marinagarivorans cellulosilyticus</name>
    <dbReference type="NCBI Taxonomy" id="2721545"/>
    <lineage>
        <taxon>Bacteria</taxon>
        <taxon>Pseudomonadati</taxon>
        <taxon>Pseudomonadota</taxon>
        <taxon>Gammaproteobacteria</taxon>
        <taxon>Cellvibrionales</taxon>
        <taxon>Cellvibrionaceae</taxon>
        <taxon>Marinagarivorans</taxon>
    </lineage>
</organism>
<dbReference type="InterPro" id="IPR017737">
    <property type="entry name" value="TssE1-like"/>
</dbReference>
<proteinExistence type="predicted"/>
<dbReference type="EMBL" id="AP023086">
    <property type="protein sequence ID" value="BCD96869.1"/>
    <property type="molecule type" value="Genomic_DNA"/>
</dbReference>
<dbReference type="NCBIfam" id="TIGR03357">
    <property type="entry name" value="VI_zyme"/>
    <property type="match status" value="1"/>
</dbReference>
<feature type="domain" description="IraD/Gp25-like" evidence="1">
    <location>
        <begin position="35"/>
        <end position="135"/>
    </location>
</feature>
<dbReference type="RefSeq" id="WP_236986351.1">
    <property type="nucleotide sequence ID" value="NZ_AP023086.1"/>
</dbReference>
<dbReference type="Gene3D" id="3.10.450.40">
    <property type="match status" value="1"/>
</dbReference>
<accession>A0AAN1WFX8</accession>
<evidence type="ECO:0000259" key="1">
    <source>
        <dbReference type="Pfam" id="PF04965"/>
    </source>
</evidence>
<dbReference type="PANTHER" id="PTHR38595">
    <property type="entry name" value="CYTOPLASMIC PROTEIN-RELATED"/>
    <property type="match status" value="1"/>
</dbReference>
<dbReference type="Proteomes" id="UP001320119">
    <property type="component" value="Chromosome"/>
</dbReference>
<evidence type="ECO:0000313" key="3">
    <source>
        <dbReference type="Proteomes" id="UP001320119"/>
    </source>
</evidence>
<dbReference type="AlphaFoldDB" id="A0AAN1WFX8"/>